<evidence type="ECO:0000313" key="2">
    <source>
        <dbReference type="EMBL" id="BBH54588.1"/>
    </source>
</evidence>
<keyword evidence="1" id="KW-1133">Transmembrane helix</keyword>
<accession>A0A4P2VNT2</accession>
<evidence type="ECO:0000313" key="3">
    <source>
        <dbReference type="Proteomes" id="UP000291236"/>
    </source>
</evidence>
<keyword evidence="3" id="KW-1185">Reference proteome</keyword>
<proteinExistence type="predicted"/>
<evidence type="ECO:0000256" key="1">
    <source>
        <dbReference type="SAM" id="Phobius"/>
    </source>
</evidence>
<dbReference type="RefSeq" id="WP_130612606.1">
    <property type="nucleotide sequence ID" value="NZ_AP019368.1"/>
</dbReference>
<dbReference type="AlphaFoldDB" id="A0A4P2VNT2"/>
<feature type="transmembrane region" description="Helical" evidence="1">
    <location>
        <begin position="82"/>
        <end position="111"/>
    </location>
</feature>
<reference evidence="2 3" key="1">
    <citation type="submission" date="2018-12" db="EMBL/GenBank/DDBJ databases">
        <title>Rubrispira sanarue gen. nov., sp., nov., a member of the order Silvanigrellales, isolated from a brackish lake in Hamamatsu Japan.</title>
        <authorList>
            <person name="Maejima Y."/>
            <person name="Iino T."/>
            <person name="Muraguchi Y."/>
            <person name="Fukuda K."/>
            <person name="Nojiri H."/>
            <person name="Ohkuma M."/>
            <person name="Moriuchi R."/>
            <person name="Dohra H."/>
            <person name="Kimbara K."/>
            <person name="Shintani M."/>
        </authorList>
    </citation>
    <scope>NUCLEOTIDE SEQUENCE [LARGE SCALE GENOMIC DNA]</scope>
    <source>
        <strain evidence="2 3">RF1110005</strain>
    </source>
</reference>
<dbReference type="Proteomes" id="UP000291236">
    <property type="component" value="Chromosome"/>
</dbReference>
<name>A0A4P2VNT2_FLUSA</name>
<keyword evidence="1" id="KW-0472">Membrane</keyword>
<dbReference type="KEGG" id="sbf:JCM31447_30600"/>
<sequence>MKKDESNKYNDIIDAEFVSEEGSSKSIPDSNNSVNEIENLSINPDIDYSSQNFTNMNQNNQFRSFSWTFSKGSVLTKNRPSILSIILLIPIFLVIFTFVLLFGLIAFVIFLPKLIVIIKRKGISGLKMDYKMIKGLFDRFKMK</sequence>
<keyword evidence="1" id="KW-0812">Transmembrane</keyword>
<protein>
    <submittedName>
        <fullName evidence="2">Uncharacterized protein</fullName>
    </submittedName>
</protein>
<organism evidence="2 3">
    <name type="scientific">Fluviispira sanaruensis</name>
    <dbReference type="NCBI Taxonomy" id="2493639"/>
    <lineage>
        <taxon>Bacteria</taxon>
        <taxon>Pseudomonadati</taxon>
        <taxon>Bdellovibrionota</taxon>
        <taxon>Oligoflexia</taxon>
        <taxon>Silvanigrellales</taxon>
        <taxon>Silvanigrellaceae</taxon>
        <taxon>Fluviispira</taxon>
    </lineage>
</organism>
<dbReference type="OrthoDB" id="5298978at2"/>
<gene>
    <name evidence="2" type="ORF">JCM31447_30600</name>
</gene>
<dbReference type="EMBL" id="AP019368">
    <property type="protein sequence ID" value="BBH54588.1"/>
    <property type="molecule type" value="Genomic_DNA"/>
</dbReference>